<sequence>MSDFFTSTIYSFLMSFGIIIGGSFAVGVGAIITNHPPLKTMIEIGESIKIWAVATAIGGTFSSFEILEEGFFRGNINSLIKQVIYILAALIGANMAIGLLRLIEKCGFLWTK</sequence>
<evidence type="ECO:0008006" key="4">
    <source>
        <dbReference type="Google" id="ProtNLM"/>
    </source>
</evidence>
<feature type="transmembrane region" description="Helical" evidence="1">
    <location>
        <begin position="12"/>
        <end position="32"/>
    </location>
</feature>
<dbReference type="Proteomes" id="UP000030012">
    <property type="component" value="Unassembled WGS sequence"/>
</dbReference>
<keyword evidence="1" id="KW-0472">Membrane</keyword>
<proteinExistence type="predicted"/>
<reference evidence="2 3" key="1">
    <citation type="submission" date="2014-01" db="EMBL/GenBank/DDBJ databases">
        <title>Plasmidome dynamics in the species complex Clostridium novyi sensu lato converts strains of independent lineages into distinctly different pathogens.</title>
        <authorList>
            <person name="Skarin H."/>
            <person name="Segerman B."/>
        </authorList>
    </citation>
    <scope>NUCLEOTIDE SEQUENCE [LARGE SCALE GENOMIC DNA]</scope>
    <source>
        <strain evidence="2 3">4552</strain>
    </source>
</reference>
<comment type="caution">
    <text evidence="2">The sequence shown here is derived from an EMBL/GenBank/DDBJ whole genome shotgun (WGS) entry which is preliminary data.</text>
</comment>
<evidence type="ECO:0000313" key="2">
    <source>
        <dbReference type="EMBL" id="KGM94236.1"/>
    </source>
</evidence>
<evidence type="ECO:0000313" key="3">
    <source>
        <dbReference type="Proteomes" id="UP000030012"/>
    </source>
</evidence>
<dbReference type="EMBL" id="JENJ01000082">
    <property type="protein sequence ID" value="KGM94236.1"/>
    <property type="molecule type" value="Genomic_DNA"/>
</dbReference>
<accession>A0A0A0I1R2</accession>
<dbReference type="RefSeq" id="WP_039256244.1">
    <property type="nucleotide sequence ID" value="NZ_JENJ01000082.1"/>
</dbReference>
<organism evidence="2 3">
    <name type="scientific">Clostridium novyi A str. 4552</name>
    <dbReference type="NCBI Taxonomy" id="1444289"/>
    <lineage>
        <taxon>Bacteria</taxon>
        <taxon>Bacillati</taxon>
        <taxon>Bacillota</taxon>
        <taxon>Clostridia</taxon>
        <taxon>Eubacteriales</taxon>
        <taxon>Clostridiaceae</taxon>
        <taxon>Clostridium</taxon>
    </lineage>
</organism>
<name>A0A0A0I1R2_CLONO</name>
<dbReference type="Pfam" id="PF14034">
    <property type="entry name" value="Spore_YtrH"/>
    <property type="match status" value="1"/>
</dbReference>
<gene>
    <name evidence="2" type="ORF">Z968_12070</name>
</gene>
<protein>
    <recommendedName>
        <fullName evidence="4">Sporulation protein</fullName>
    </recommendedName>
</protein>
<feature type="transmembrane region" description="Helical" evidence="1">
    <location>
        <begin position="84"/>
        <end position="103"/>
    </location>
</feature>
<keyword evidence="1" id="KW-1133">Transmembrane helix</keyword>
<evidence type="ECO:0000256" key="1">
    <source>
        <dbReference type="SAM" id="Phobius"/>
    </source>
</evidence>
<keyword evidence="1" id="KW-0812">Transmembrane</keyword>
<dbReference type="OrthoDB" id="2381692at2"/>
<dbReference type="AlphaFoldDB" id="A0A0A0I1R2"/>
<dbReference type="InterPro" id="IPR025689">
    <property type="entry name" value="Spore_YtrH"/>
</dbReference>